<sequence>MKRILIFLFVLGAIVACKKDNNDPTPDQPAEPAAKVVGSYKLTSFHFINGANEVELEKLPVLEGNKTVASGTAKITKKSDGKATLDLTLFIEGEGNIPVLEKFDIEIRESGKVFGLYSDGERIGDADGGFIIFNISGKSEKGDDLLLSFNANK</sequence>
<name>A0A7K0ETE7_9BACT</name>
<protein>
    <submittedName>
        <fullName evidence="1">Uncharacterized protein</fullName>
    </submittedName>
</protein>
<dbReference type="Proteomes" id="UP000441754">
    <property type="component" value="Unassembled WGS sequence"/>
</dbReference>
<reference evidence="1 2" key="1">
    <citation type="journal article" date="2018" name="Antonie Van Leeuwenhoek">
        <title>Larkinella terrae sp. nov., isolated from soil on Jeju Island, South Korea.</title>
        <authorList>
            <person name="Ten L.N."/>
            <person name="Jeon J."/>
            <person name="Park S.J."/>
            <person name="Park S."/>
            <person name="Lee S.Y."/>
            <person name="Kim M.K."/>
            <person name="Jung H.Y."/>
        </authorList>
    </citation>
    <scope>NUCLEOTIDE SEQUENCE [LARGE SCALE GENOMIC DNA]</scope>
    <source>
        <strain evidence="1 2">KCTC 52001</strain>
    </source>
</reference>
<gene>
    <name evidence="1" type="ORF">GJJ30_25590</name>
</gene>
<dbReference type="PROSITE" id="PS51257">
    <property type="entry name" value="PROKAR_LIPOPROTEIN"/>
    <property type="match status" value="1"/>
</dbReference>
<comment type="caution">
    <text evidence="1">The sequence shown here is derived from an EMBL/GenBank/DDBJ whole genome shotgun (WGS) entry which is preliminary data.</text>
</comment>
<dbReference type="OrthoDB" id="954320at2"/>
<proteinExistence type="predicted"/>
<keyword evidence="2" id="KW-1185">Reference proteome</keyword>
<organism evidence="1 2">
    <name type="scientific">Larkinella terrae</name>
    <dbReference type="NCBI Taxonomy" id="2025311"/>
    <lineage>
        <taxon>Bacteria</taxon>
        <taxon>Pseudomonadati</taxon>
        <taxon>Bacteroidota</taxon>
        <taxon>Cytophagia</taxon>
        <taxon>Cytophagales</taxon>
        <taxon>Spirosomataceae</taxon>
        <taxon>Larkinella</taxon>
    </lineage>
</organism>
<dbReference type="AlphaFoldDB" id="A0A7K0ETE7"/>
<dbReference type="RefSeq" id="WP_154178010.1">
    <property type="nucleotide sequence ID" value="NZ_WJXZ01000014.1"/>
</dbReference>
<evidence type="ECO:0000313" key="2">
    <source>
        <dbReference type="Proteomes" id="UP000441754"/>
    </source>
</evidence>
<dbReference type="EMBL" id="WJXZ01000014">
    <property type="protein sequence ID" value="MRS64698.1"/>
    <property type="molecule type" value="Genomic_DNA"/>
</dbReference>
<accession>A0A7K0ETE7</accession>
<evidence type="ECO:0000313" key="1">
    <source>
        <dbReference type="EMBL" id="MRS64698.1"/>
    </source>
</evidence>